<dbReference type="EMBL" id="BNCK01000001">
    <property type="protein sequence ID" value="GHF81557.1"/>
    <property type="molecule type" value="Genomic_DNA"/>
</dbReference>
<dbReference type="PANTHER" id="PTHR43569">
    <property type="entry name" value="AMIDOHYDROLASE"/>
    <property type="match status" value="1"/>
</dbReference>
<gene>
    <name evidence="3" type="ORF">GCM10017161_06240</name>
</gene>
<dbReference type="Gene3D" id="3.20.20.140">
    <property type="entry name" value="Metal-dependent hydrolases"/>
    <property type="match status" value="1"/>
</dbReference>
<dbReference type="InterPro" id="IPR052350">
    <property type="entry name" value="Metallo-dep_Lactonases"/>
</dbReference>
<dbReference type="Proteomes" id="UP000623842">
    <property type="component" value="Unassembled WGS sequence"/>
</dbReference>
<dbReference type="InterPro" id="IPR006680">
    <property type="entry name" value="Amidohydro-rel"/>
</dbReference>
<comment type="caution">
    <text evidence="3">The sequence shown here is derived from an EMBL/GenBank/DDBJ whole genome shotgun (WGS) entry which is preliminary data.</text>
</comment>
<organism evidence="3 4">
    <name type="scientific">Thalassotalea marina</name>
    <dbReference type="NCBI Taxonomy" id="1673741"/>
    <lineage>
        <taxon>Bacteria</taxon>
        <taxon>Pseudomonadati</taxon>
        <taxon>Pseudomonadota</taxon>
        <taxon>Gammaproteobacteria</taxon>
        <taxon>Alteromonadales</taxon>
        <taxon>Colwelliaceae</taxon>
        <taxon>Thalassotalea</taxon>
    </lineage>
</organism>
<dbReference type="RefSeq" id="WP_189767326.1">
    <property type="nucleotide sequence ID" value="NZ_BNCK01000001.1"/>
</dbReference>
<dbReference type="GO" id="GO:0016787">
    <property type="term" value="F:hydrolase activity"/>
    <property type="evidence" value="ECO:0007669"/>
    <property type="project" value="InterPro"/>
</dbReference>
<accession>A0A919BBX6</accession>
<dbReference type="PANTHER" id="PTHR43569:SF2">
    <property type="entry name" value="AMIDOHYDROLASE-RELATED DOMAIN-CONTAINING PROTEIN"/>
    <property type="match status" value="1"/>
</dbReference>
<feature type="domain" description="Amidohydrolase-related" evidence="2">
    <location>
        <begin position="97"/>
        <end position="283"/>
    </location>
</feature>
<reference evidence="3" key="2">
    <citation type="submission" date="2020-09" db="EMBL/GenBank/DDBJ databases">
        <authorList>
            <person name="Sun Q."/>
            <person name="Kim S."/>
        </authorList>
    </citation>
    <scope>NUCLEOTIDE SEQUENCE</scope>
    <source>
        <strain evidence="3">KCTC 42731</strain>
    </source>
</reference>
<comment type="similarity">
    <text evidence="1">Belongs to the metallo-dependent hydrolases superfamily.</text>
</comment>
<evidence type="ECO:0000313" key="3">
    <source>
        <dbReference type="EMBL" id="GHF81557.1"/>
    </source>
</evidence>
<protein>
    <submittedName>
        <fullName evidence="3">Amidohydrolase</fullName>
    </submittedName>
</protein>
<name>A0A919BBX6_9GAMM</name>
<dbReference type="Pfam" id="PF04909">
    <property type="entry name" value="Amidohydro_2"/>
    <property type="match status" value="1"/>
</dbReference>
<evidence type="ECO:0000259" key="2">
    <source>
        <dbReference type="Pfam" id="PF04909"/>
    </source>
</evidence>
<sequence>MKIIDPHLHLFDLSKGKYHWLKPNNPPNWPDKALINKNFDELSIKLDKPLALAGFVHIEAGFDNENPEKEIDWLESTIVSPFKSIACIDLTASTIQFRETLKRLKQRKSVIGVRHILDDNAQEILSDNNTSKNLTALAEQQLLFECQISFYDTRAVNTLVQLLRNLPTLTVIINHAGFVDTSTNDTWQLWHNSLELLSQLPKLAIKCSGWEMTDRHYQAQTILKTTQACIEVMSKDRVMMASNFPLCLFNCSYQGYWQSVYHLLPEIQRSSLCYENAKNWYKLV</sequence>
<keyword evidence="4" id="KW-1185">Reference proteome</keyword>
<evidence type="ECO:0000313" key="4">
    <source>
        <dbReference type="Proteomes" id="UP000623842"/>
    </source>
</evidence>
<evidence type="ECO:0000256" key="1">
    <source>
        <dbReference type="ARBA" id="ARBA00038310"/>
    </source>
</evidence>
<dbReference type="InterPro" id="IPR032466">
    <property type="entry name" value="Metal_Hydrolase"/>
</dbReference>
<reference evidence="3" key="1">
    <citation type="journal article" date="2014" name="Int. J. Syst. Evol. Microbiol.">
        <title>Complete genome sequence of Corynebacterium casei LMG S-19264T (=DSM 44701T), isolated from a smear-ripened cheese.</title>
        <authorList>
            <consortium name="US DOE Joint Genome Institute (JGI-PGF)"/>
            <person name="Walter F."/>
            <person name="Albersmeier A."/>
            <person name="Kalinowski J."/>
            <person name="Ruckert C."/>
        </authorList>
    </citation>
    <scope>NUCLEOTIDE SEQUENCE</scope>
    <source>
        <strain evidence="3">KCTC 42731</strain>
    </source>
</reference>
<dbReference type="AlphaFoldDB" id="A0A919BBX6"/>
<dbReference type="SUPFAM" id="SSF51556">
    <property type="entry name" value="Metallo-dependent hydrolases"/>
    <property type="match status" value="1"/>
</dbReference>
<proteinExistence type="inferred from homology"/>